<evidence type="ECO:0000313" key="2">
    <source>
        <dbReference type="Proteomes" id="UP000624279"/>
    </source>
</evidence>
<dbReference type="RefSeq" id="WP_186942630.1">
    <property type="nucleotide sequence ID" value="NZ_JACOGA010000012.1"/>
</dbReference>
<dbReference type="Proteomes" id="UP000624279">
    <property type="component" value="Unassembled WGS sequence"/>
</dbReference>
<sequence length="228" mass="25892">MRRRFFMTALATSWMPGISARSPFSIAYNEVTGALIPLVQAVYGEMGMQPTFELVPSERAIALTNSAHYDADIGRADSVLKHYPNLLISREPLKQLELYAYVRQRSAVYFSDVNQLKQWTVGVVRGSKLAEDFIEQHQLRYISANSAESFYKMLQAKRFDVALISSTQLSAQSPQINALAERVGGVLVHSYSYHIMHKKHAELMLEFDASLRRMRISGRLAEFQRQLG</sequence>
<dbReference type="EMBL" id="JACOGA010000012">
    <property type="protein sequence ID" value="MBC3874643.1"/>
    <property type="molecule type" value="Genomic_DNA"/>
</dbReference>
<comment type="caution">
    <text evidence="1">The sequence shown here is derived from an EMBL/GenBank/DDBJ whole genome shotgun (WGS) entry which is preliminary data.</text>
</comment>
<name>A0ABR6YDK9_9BURK</name>
<evidence type="ECO:0000313" key="1">
    <source>
        <dbReference type="EMBL" id="MBC3874643.1"/>
    </source>
</evidence>
<dbReference type="SUPFAM" id="SSF53850">
    <property type="entry name" value="Periplasmic binding protein-like II"/>
    <property type="match status" value="1"/>
</dbReference>
<protein>
    <submittedName>
        <fullName evidence="1">Transporter substrate-binding domain-containing protein</fullName>
    </submittedName>
</protein>
<dbReference type="PANTHER" id="PTHR35936:SF19">
    <property type="entry name" value="AMINO-ACID-BINDING PROTEIN YXEM-RELATED"/>
    <property type="match status" value="1"/>
</dbReference>
<gene>
    <name evidence="1" type="ORF">H8K55_13720</name>
</gene>
<dbReference type="Gene3D" id="3.40.190.10">
    <property type="entry name" value="Periplasmic binding protein-like II"/>
    <property type="match status" value="2"/>
</dbReference>
<keyword evidence="2" id="KW-1185">Reference proteome</keyword>
<reference evidence="1 2" key="1">
    <citation type="submission" date="2020-08" db="EMBL/GenBank/DDBJ databases">
        <title>Novel species isolated from subtropical streams in China.</title>
        <authorList>
            <person name="Lu H."/>
        </authorList>
    </citation>
    <scope>NUCLEOTIDE SEQUENCE [LARGE SCALE GENOMIC DNA]</scope>
    <source>
        <strain evidence="1 2">LX15W</strain>
    </source>
</reference>
<proteinExistence type="predicted"/>
<dbReference type="PANTHER" id="PTHR35936">
    <property type="entry name" value="MEMBRANE-BOUND LYTIC MUREIN TRANSGLYCOSYLASE F"/>
    <property type="match status" value="1"/>
</dbReference>
<organism evidence="1 2">
    <name type="scientific">Undibacterium flavidum</name>
    <dbReference type="NCBI Taxonomy" id="2762297"/>
    <lineage>
        <taxon>Bacteria</taxon>
        <taxon>Pseudomonadati</taxon>
        <taxon>Pseudomonadota</taxon>
        <taxon>Betaproteobacteria</taxon>
        <taxon>Burkholderiales</taxon>
        <taxon>Oxalobacteraceae</taxon>
        <taxon>Undibacterium</taxon>
    </lineage>
</organism>
<accession>A0ABR6YDK9</accession>